<protein>
    <submittedName>
        <fullName evidence="2">Uncharacterized protein</fullName>
    </submittedName>
</protein>
<name>A0A6A5XVV1_9PLEO</name>
<feature type="compositionally biased region" description="Basic and acidic residues" evidence="1">
    <location>
        <begin position="20"/>
        <end position="46"/>
    </location>
</feature>
<feature type="region of interest" description="Disordered" evidence="1">
    <location>
        <begin position="1"/>
        <end position="68"/>
    </location>
</feature>
<dbReference type="EMBL" id="ML978068">
    <property type="protein sequence ID" value="KAF2017089.1"/>
    <property type="molecule type" value="Genomic_DNA"/>
</dbReference>
<sequence length="183" mass="21045">MSDTRVPPNPLPSLVGKKTSRADFEELDSHADEDQPEKEPDLEQPAKKKKKRRGKPRNGSAAERRFKREYREYKKQPAATASEGDGNPPLVINPMLQFLQALTGKYPICFYMLSYDTLAYMPCFSYTRKQQCIIALCVDRNTDTVNRTPFYLEHSDGVEPVLVEHPDNCYLSQFINNKSKHRC</sequence>
<dbReference type="RefSeq" id="XP_033385428.1">
    <property type="nucleotide sequence ID" value="XM_033533022.1"/>
</dbReference>
<gene>
    <name evidence="2" type="ORF">BU24DRAFT_478108</name>
</gene>
<reference evidence="2" key="1">
    <citation type="journal article" date="2020" name="Stud. Mycol.">
        <title>101 Dothideomycetes genomes: a test case for predicting lifestyles and emergence of pathogens.</title>
        <authorList>
            <person name="Haridas S."/>
            <person name="Albert R."/>
            <person name="Binder M."/>
            <person name="Bloem J."/>
            <person name="Labutti K."/>
            <person name="Salamov A."/>
            <person name="Andreopoulos B."/>
            <person name="Baker S."/>
            <person name="Barry K."/>
            <person name="Bills G."/>
            <person name="Bluhm B."/>
            <person name="Cannon C."/>
            <person name="Castanera R."/>
            <person name="Culley D."/>
            <person name="Daum C."/>
            <person name="Ezra D."/>
            <person name="Gonzalez J."/>
            <person name="Henrissat B."/>
            <person name="Kuo A."/>
            <person name="Liang C."/>
            <person name="Lipzen A."/>
            <person name="Lutzoni F."/>
            <person name="Magnuson J."/>
            <person name="Mondo S."/>
            <person name="Nolan M."/>
            <person name="Ohm R."/>
            <person name="Pangilinan J."/>
            <person name="Park H.-J."/>
            <person name="Ramirez L."/>
            <person name="Alfaro M."/>
            <person name="Sun H."/>
            <person name="Tritt A."/>
            <person name="Yoshinaga Y."/>
            <person name="Zwiers L.-H."/>
            <person name="Turgeon B."/>
            <person name="Goodwin S."/>
            <person name="Spatafora J."/>
            <person name="Crous P."/>
            <person name="Grigoriev I."/>
        </authorList>
    </citation>
    <scope>NUCLEOTIDE SEQUENCE</scope>
    <source>
        <strain evidence="2">CBS 175.79</strain>
    </source>
</reference>
<keyword evidence="3" id="KW-1185">Reference proteome</keyword>
<evidence type="ECO:0000256" key="1">
    <source>
        <dbReference type="SAM" id="MobiDB-lite"/>
    </source>
</evidence>
<proteinExistence type="predicted"/>
<evidence type="ECO:0000313" key="2">
    <source>
        <dbReference type="EMBL" id="KAF2017089.1"/>
    </source>
</evidence>
<organism evidence="2 3">
    <name type="scientific">Aaosphaeria arxii CBS 175.79</name>
    <dbReference type="NCBI Taxonomy" id="1450172"/>
    <lineage>
        <taxon>Eukaryota</taxon>
        <taxon>Fungi</taxon>
        <taxon>Dikarya</taxon>
        <taxon>Ascomycota</taxon>
        <taxon>Pezizomycotina</taxon>
        <taxon>Dothideomycetes</taxon>
        <taxon>Pleosporomycetidae</taxon>
        <taxon>Pleosporales</taxon>
        <taxon>Pleosporales incertae sedis</taxon>
        <taxon>Aaosphaeria</taxon>
    </lineage>
</organism>
<dbReference type="AlphaFoldDB" id="A0A6A5XVV1"/>
<accession>A0A6A5XVV1</accession>
<evidence type="ECO:0000313" key="3">
    <source>
        <dbReference type="Proteomes" id="UP000799778"/>
    </source>
</evidence>
<dbReference type="Proteomes" id="UP000799778">
    <property type="component" value="Unassembled WGS sequence"/>
</dbReference>
<dbReference type="GeneID" id="54290419"/>
<feature type="compositionally biased region" description="Basic residues" evidence="1">
    <location>
        <begin position="47"/>
        <end position="56"/>
    </location>
</feature>